<reference evidence="1" key="1">
    <citation type="submission" date="2014-09" db="EMBL/GenBank/DDBJ databases">
        <authorList>
            <person name="Magalhaes I.L.F."/>
            <person name="Oliveira U."/>
            <person name="Santos F.R."/>
            <person name="Vidigal T.H.D.A."/>
            <person name="Brescovit A.D."/>
            <person name="Santos A.J."/>
        </authorList>
    </citation>
    <scope>NUCLEOTIDE SEQUENCE</scope>
    <source>
        <tissue evidence="1">Shoot tissue taken approximately 20 cm above the soil surface</tissue>
    </source>
</reference>
<accession>A0A0A8Y7K3</accession>
<evidence type="ECO:0000313" key="1">
    <source>
        <dbReference type="EMBL" id="JAD22116.1"/>
    </source>
</evidence>
<dbReference type="EMBL" id="GBRH01275779">
    <property type="protein sequence ID" value="JAD22116.1"/>
    <property type="molecule type" value="Transcribed_RNA"/>
</dbReference>
<name>A0A0A8Y7K3_ARUDO</name>
<reference evidence="1" key="2">
    <citation type="journal article" date="2015" name="Data Brief">
        <title>Shoot transcriptome of the giant reed, Arundo donax.</title>
        <authorList>
            <person name="Barrero R.A."/>
            <person name="Guerrero F.D."/>
            <person name="Moolhuijzen P."/>
            <person name="Goolsby J.A."/>
            <person name="Tidwell J."/>
            <person name="Bellgard S.E."/>
            <person name="Bellgard M.I."/>
        </authorList>
    </citation>
    <scope>NUCLEOTIDE SEQUENCE</scope>
    <source>
        <tissue evidence="1">Shoot tissue taken approximately 20 cm above the soil surface</tissue>
    </source>
</reference>
<proteinExistence type="predicted"/>
<organism evidence="1">
    <name type="scientific">Arundo donax</name>
    <name type="common">Giant reed</name>
    <name type="synonym">Donax arundinaceus</name>
    <dbReference type="NCBI Taxonomy" id="35708"/>
    <lineage>
        <taxon>Eukaryota</taxon>
        <taxon>Viridiplantae</taxon>
        <taxon>Streptophyta</taxon>
        <taxon>Embryophyta</taxon>
        <taxon>Tracheophyta</taxon>
        <taxon>Spermatophyta</taxon>
        <taxon>Magnoliopsida</taxon>
        <taxon>Liliopsida</taxon>
        <taxon>Poales</taxon>
        <taxon>Poaceae</taxon>
        <taxon>PACMAD clade</taxon>
        <taxon>Arundinoideae</taxon>
        <taxon>Arundineae</taxon>
        <taxon>Arundo</taxon>
    </lineage>
</organism>
<protein>
    <submittedName>
        <fullName evidence="1">Uncharacterized protein</fullName>
    </submittedName>
</protein>
<sequence length="14" mass="1736">MDSEQFFIFIFALK</sequence>